<proteinExistence type="predicted"/>
<feature type="signal peptide" evidence="1">
    <location>
        <begin position="1"/>
        <end position="23"/>
    </location>
</feature>
<sequence length="295" mass="32281">MWLLLTSSALIAALMLANAPARAAETITWLMSDFPPVGELIDGKPGNGMADQVVRYLVSRWPQAEHRFLYANPNRVWSQLASGQHACFANALRTPEREKLAYFRNAYLLPPPQLIVRPAVLAALPVNARGEADLAALLRVPQLRGLVVEKRSYGPAIDALLGDAASAPGLKRVAPGNYGRNILTMLALNRADYTIELDFVMTHAILQSPELASLKSVPLAGGPGLLVGGIACPRTAWGREAIRHLDRLLASPEGAAVLSQAQMRWISKDATQRYGAAMKEFFRQLETPQVQEYRR</sequence>
<dbReference type="EMBL" id="CP051684">
    <property type="protein sequence ID" value="QJD91770.1"/>
    <property type="molecule type" value="Genomic_DNA"/>
</dbReference>
<feature type="chain" id="PRO_5045776545" evidence="1">
    <location>
        <begin position="24"/>
        <end position="295"/>
    </location>
</feature>
<accession>A0ABX6MCH0</accession>
<dbReference type="InterPro" id="IPR011972">
    <property type="entry name" value="CHP02285"/>
</dbReference>
<keyword evidence="1" id="KW-0732">Signal</keyword>
<evidence type="ECO:0000313" key="3">
    <source>
        <dbReference type="Proteomes" id="UP000503117"/>
    </source>
</evidence>
<evidence type="ECO:0000313" key="2">
    <source>
        <dbReference type="EMBL" id="QJD91770.1"/>
    </source>
</evidence>
<dbReference type="RefSeq" id="WP_169113085.1">
    <property type="nucleotide sequence ID" value="NZ_CP051684.1"/>
</dbReference>
<organism evidence="2 3">
    <name type="scientific">Duganella dendranthematis</name>
    <dbReference type="NCBI Taxonomy" id="2728021"/>
    <lineage>
        <taxon>Bacteria</taxon>
        <taxon>Pseudomonadati</taxon>
        <taxon>Pseudomonadota</taxon>
        <taxon>Betaproteobacteria</taxon>
        <taxon>Burkholderiales</taxon>
        <taxon>Oxalobacteraceae</taxon>
        <taxon>Telluria group</taxon>
        <taxon>Duganella</taxon>
    </lineage>
</organism>
<protein>
    <submittedName>
        <fullName evidence="2">TIGR02285 family protein</fullName>
    </submittedName>
</protein>
<evidence type="ECO:0000256" key="1">
    <source>
        <dbReference type="SAM" id="SignalP"/>
    </source>
</evidence>
<dbReference type="SUPFAM" id="SSF53850">
    <property type="entry name" value="Periplasmic binding protein-like II"/>
    <property type="match status" value="1"/>
</dbReference>
<keyword evidence="3" id="KW-1185">Reference proteome</keyword>
<reference evidence="2 3" key="1">
    <citation type="submission" date="2020-04" db="EMBL/GenBank/DDBJ databases">
        <title>Genome sequencing of novel species.</title>
        <authorList>
            <person name="Heo J."/>
            <person name="Kim S.-J."/>
            <person name="Kim J.-S."/>
            <person name="Hong S.-B."/>
            <person name="Kwon S.-W."/>
        </authorList>
    </citation>
    <scope>NUCLEOTIDE SEQUENCE [LARGE SCALE GENOMIC DNA]</scope>
    <source>
        <strain evidence="2 3">AF9R3</strain>
    </source>
</reference>
<dbReference type="NCBIfam" id="TIGR02285">
    <property type="entry name" value="TIGR02285 family protein"/>
    <property type="match status" value="1"/>
</dbReference>
<gene>
    <name evidence="2" type="ORF">HH213_17750</name>
</gene>
<name>A0ABX6MCH0_9BURK</name>
<dbReference type="Proteomes" id="UP000503117">
    <property type="component" value="Chromosome"/>
</dbReference>